<dbReference type="OrthoDB" id="4120104at2759"/>
<organism evidence="3 4">
    <name type="scientific">Exophiala aquamarina CBS 119918</name>
    <dbReference type="NCBI Taxonomy" id="1182545"/>
    <lineage>
        <taxon>Eukaryota</taxon>
        <taxon>Fungi</taxon>
        <taxon>Dikarya</taxon>
        <taxon>Ascomycota</taxon>
        <taxon>Pezizomycotina</taxon>
        <taxon>Eurotiomycetes</taxon>
        <taxon>Chaetothyriomycetidae</taxon>
        <taxon>Chaetothyriales</taxon>
        <taxon>Herpotrichiellaceae</taxon>
        <taxon>Exophiala</taxon>
    </lineage>
</organism>
<dbReference type="Proteomes" id="UP000027920">
    <property type="component" value="Unassembled WGS sequence"/>
</dbReference>
<gene>
    <name evidence="3" type="ORF">A1O9_00348</name>
</gene>
<keyword evidence="4" id="KW-1185">Reference proteome</keyword>
<protein>
    <submittedName>
        <fullName evidence="3">Uncharacterized protein</fullName>
    </submittedName>
</protein>
<reference evidence="3 4" key="1">
    <citation type="submission" date="2013-03" db="EMBL/GenBank/DDBJ databases">
        <title>The Genome Sequence of Exophiala aquamarina CBS 119918.</title>
        <authorList>
            <consortium name="The Broad Institute Genomics Platform"/>
            <person name="Cuomo C."/>
            <person name="de Hoog S."/>
            <person name="Gorbushina A."/>
            <person name="Walker B."/>
            <person name="Young S.K."/>
            <person name="Zeng Q."/>
            <person name="Gargeya S."/>
            <person name="Fitzgerald M."/>
            <person name="Haas B."/>
            <person name="Abouelleil A."/>
            <person name="Allen A.W."/>
            <person name="Alvarado L."/>
            <person name="Arachchi H.M."/>
            <person name="Berlin A.M."/>
            <person name="Chapman S.B."/>
            <person name="Gainer-Dewar J."/>
            <person name="Goldberg J."/>
            <person name="Griggs A."/>
            <person name="Gujja S."/>
            <person name="Hansen M."/>
            <person name="Howarth C."/>
            <person name="Imamovic A."/>
            <person name="Ireland A."/>
            <person name="Larimer J."/>
            <person name="McCowan C."/>
            <person name="Murphy C."/>
            <person name="Pearson M."/>
            <person name="Poon T.W."/>
            <person name="Priest M."/>
            <person name="Roberts A."/>
            <person name="Saif S."/>
            <person name="Shea T."/>
            <person name="Sisk P."/>
            <person name="Sykes S."/>
            <person name="Wortman J."/>
            <person name="Nusbaum C."/>
            <person name="Birren B."/>
        </authorList>
    </citation>
    <scope>NUCLEOTIDE SEQUENCE [LARGE SCALE GENOMIC DNA]</scope>
    <source>
        <strain evidence="3 4">CBS 119918</strain>
    </source>
</reference>
<evidence type="ECO:0000313" key="3">
    <source>
        <dbReference type="EMBL" id="KEF62376.1"/>
    </source>
</evidence>
<feature type="non-terminal residue" evidence="3">
    <location>
        <position position="1"/>
    </location>
</feature>
<keyword evidence="1" id="KW-0175">Coiled coil</keyword>
<evidence type="ECO:0000256" key="1">
    <source>
        <dbReference type="SAM" id="Coils"/>
    </source>
</evidence>
<dbReference type="RefSeq" id="XP_013264966.1">
    <property type="nucleotide sequence ID" value="XM_013409512.1"/>
</dbReference>
<evidence type="ECO:0000313" key="4">
    <source>
        <dbReference type="Proteomes" id="UP000027920"/>
    </source>
</evidence>
<dbReference type="HOGENOM" id="CLU_1302291_0_0_1"/>
<accession>A0A072PR86</accession>
<dbReference type="GeneID" id="25275300"/>
<dbReference type="STRING" id="1182545.A0A072PR86"/>
<feature type="region of interest" description="Disordered" evidence="2">
    <location>
        <begin position="77"/>
        <end position="134"/>
    </location>
</feature>
<dbReference type="VEuPathDB" id="FungiDB:A1O9_00348"/>
<feature type="coiled-coil region" evidence="1">
    <location>
        <begin position="184"/>
        <end position="211"/>
    </location>
</feature>
<sequence>PVRIKKSLLDAVPLQHTEPERPPATPASFCTRLEAENISLGGMQNTPEEARVPVTQDTTYASGNTIITLVAENSTFKRRNPFSPSRRSRQQRSASSDLTPVEDSPSPKRQPKGLVDNHTAPAAGIRKSQHGLMDSMSQITKDVMYRFGEEEDAIRAKVKQFRVGGTAVVGTLREAWNDRLLHHYGKLRKDLEEEKAALDKASETLNAAKAGQ</sequence>
<feature type="compositionally biased region" description="Basic residues" evidence="2">
    <location>
        <begin position="77"/>
        <end position="90"/>
    </location>
</feature>
<name>A0A072PR86_9EURO</name>
<comment type="caution">
    <text evidence="3">The sequence shown here is derived from an EMBL/GenBank/DDBJ whole genome shotgun (WGS) entry which is preliminary data.</text>
</comment>
<feature type="region of interest" description="Disordered" evidence="2">
    <location>
        <begin position="1"/>
        <end position="27"/>
    </location>
</feature>
<feature type="non-terminal residue" evidence="3">
    <location>
        <position position="212"/>
    </location>
</feature>
<proteinExistence type="predicted"/>
<evidence type="ECO:0000256" key="2">
    <source>
        <dbReference type="SAM" id="MobiDB-lite"/>
    </source>
</evidence>
<dbReference type="EMBL" id="AMGV01000001">
    <property type="protein sequence ID" value="KEF62376.1"/>
    <property type="molecule type" value="Genomic_DNA"/>
</dbReference>
<dbReference type="AlphaFoldDB" id="A0A072PR86"/>